<dbReference type="NCBIfam" id="TIGR03619">
    <property type="entry name" value="F420_Rv2161c"/>
    <property type="match status" value="1"/>
</dbReference>
<evidence type="ECO:0000256" key="3">
    <source>
        <dbReference type="ARBA" id="ARBA00023002"/>
    </source>
</evidence>
<keyword evidence="1" id="KW-0285">Flavoprotein</keyword>
<dbReference type="InterPro" id="IPR019921">
    <property type="entry name" value="Lucif-like_OxRdtase_Rv2161c"/>
</dbReference>
<dbReference type="InterPro" id="IPR036661">
    <property type="entry name" value="Luciferase-like_sf"/>
</dbReference>
<keyword evidence="2" id="KW-0288">FMN</keyword>
<dbReference type="Pfam" id="PF00296">
    <property type="entry name" value="Bac_luciferase"/>
    <property type="match status" value="1"/>
</dbReference>
<accession>A0A9Y2JPE6</accession>
<organism evidence="6 7">
    <name type="scientific">Amycolatopsis mongoliensis</name>
    <dbReference type="NCBI Taxonomy" id="715475"/>
    <lineage>
        <taxon>Bacteria</taxon>
        <taxon>Bacillati</taxon>
        <taxon>Actinomycetota</taxon>
        <taxon>Actinomycetes</taxon>
        <taxon>Pseudonocardiales</taxon>
        <taxon>Pseudonocardiaceae</taxon>
        <taxon>Amycolatopsis</taxon>
    </lineage>
</organism>
<evidence type="ECO:0000313" key="7">
    <source>
        <dbReference type="Proteomes" id="UP001239397"/>
    </source>
</evidence>
<keyword evidence="3 6" id="KW-0560">Oxidoreductase</keyword>
<dbReference type="Gene3D" id="3.20.20.30">
    <property type="entry name" value="Luciferase-like domain"/>
    <property type="match status" value="1"/>
</dbReference>
<reference evidence="6 7" key="1">
    <citation type="submission" date="2023-06" db="EMBL/GenBank/DDBJ databases">
        <authorList>
            <person name="Oyuntsetseg B."/>
            <person name="Kim S.B."/>
        </authorList>
    </citation>
    <scope>NUCLEOTIDE SEQUENCE [LARGE SCALE GENOMIC DNA]</scope>
    <source>
        <strain evidence="6 7">4-36</strain>
    </source>
</reference>
<dbReference type="EMBL" id="CP127295">
    <property type="protein sequence ID" value="WIY01102.1"/>
    <property type="molecule type" value="Genomic_DNA"/>
</dbReference>
<keyword evidence="7" id="KW-1185">Reference proteome</keyword>
<dbReference type="PANTHER" id="PTHR42847">
    <property type="entry name" value="ALKANESULFONATE MONOOXYGENASE"/>
    <property type="match status" value="1"/>
</dbReference>
<evidence type="ECO:0000256" key="4">
    <source>
        <dbReference type="ARBA" id="ARBA00023033"/>
    </source>
</evidence>
<proteinExistence type="predicted"/>
<dbReference type="Proteomes" id="UP001239397">
    <property type="component" value="Chromosome"/>
</dbReference>
<dbReference type="RefSeq" id="WP_285997562.1">
    <property type="nucleotide sequence ID" value="NZ_CP127295.1"/>
</dbReference>
<dbReference type="GO" id="GO:0046306">
    <property type="term" value="P:alkanesulfonate catabolic process"/>
    <property type="evidence" value="ECO:0007669"/>
    <property type="project" value="TreeGrafter"/>
</dbReference>
<evidence type="ECO:0000259" key="5">
    <source>
        <dbReference type="Pfam" id="PF00296"/>
    </source>
</evidence>
<dbReference type="PANTHER" id="PTHR42847:SF8">
    <property type="entry name" value="CONSERVED PROTEIN"/>
    <property type="match status" value="1"/>
</dbReference>
<dbReference type="EC" id="1.-.-.-" evidence="6"/>
<sequence>MRFGVHLPSNHGWRHVEDLLDVARLSERLGYESVWASQHVFHAGYLADRLGGRPYYAPLPILSAVAAVTTRVRLGTSVLVLPYHHPVLLAKELATLDVLSSGRLTAGVGVGVIREEFDALGAEYDTRGARTDEALRVLKALWTTPRPAFSGRFHRFAGLDFSPAPVQRPHPPIWIGGSGRAAMRRAATLGDGWHLFRRPTQGIREAIRRVRDLAEAAGRDGRALVMSVRCDLEIPGTAASPGGNRDYNTSLGSRFRLRGTPEQIIETVGEWRDSGVEHLVLAVNTDDPGVVNDFIGTFAAEIAPEFG</sequence>
<gene>
    <name evidence="6" type="ORF">QRX60_44905</name>
</gene>
<dbReference type="InterPro" id="IPR050172">
    <property type="entry name" value="SsuD_RutA_monooxygenase"/>
</dbReference>
<dbReference type="AlphaFoldDB" id="A0A9Y2JPE6"/>
<name>A0A9Y2JPE6_9PSEU</name>
<dbReference type="KEGG" id="amog:QRX60_44905"/>
<feature type="domain" description="Luciferase-like" evidence="5">
    <location>
        <begin position="1"/>
        <end position="221"/>
    </location>
</feature>
<protein>
    <submittedName>
        <fullName evidence="6">LLM class F420-dependent oxidoreductase</fullName>
        <ecNumber evidence="6">1.-.-.-</ecNumber>
    </submittedName>
</protein>
<dbReference type="InterPro" id="IPR011251">
    <property type="entry name" value="Luciferase-like_dom"/>
</dbReference>
<evidence type="ECO:0000256" key="2">
    <source>
        <dbReference type="ARBA" id="ARBA00022643"/>
    </source>
</evidence>
<keyword evidence="4" id="KW-0503">Monooxygenase</keyword>
<dbReference type="GO" id="GO:0008726">
    <property type="term" value="F:alkanesulfonate monooxygenase activity"/>
    <property type="evidence" value="ECO:0007669"/>
    <property type="project" value="TreeGrafter"/>
</dbReference>
<evidence type="ECO:0000256" key="1">
    <source>
        <dbReference type="ARBA" id="ARBA00022630"/>
    </source>
</evidence>
<dbReference type="SUPFAM" id="SSF51679">
    <property type="entry name" value="Bacterial luciferase-like"/>
    <property type="match status" value="1"/>
</dbReference>
<evidence type="ECO:0000313" key="6">
    <source>
        <dbReference type="EMBL" id="WIY01102.1"/>
    </source>
</evidence>